<dbReference type="InterPro" id="IPR010727">
    <property type="entry name" value="DUF1302"/>
</dbReference>
<evidence type="ECO:0000313" key="2">
    <source>
        <dbReference type="EMBL" id="MES0873999.1"/>
    </source>
</evidence>
<evidence type="ECO:0000256" key="1">
    <source>
        <dbReference type="SAM" id="MobiDB-lite"/>
    </source>
</evidence>
<dbReference type="RefSeq" id="WP_352888922.1">
    <property type="nucleotide sequence ID" value="NZ_JBEPIJ010000007.1"/>
</dbReference>
<reference evidence="2 3" key="1">
    <citation type="submission" date="2024-06" db="EMBL/GenBank/DDBJ databases">
        <authorList>
            <person name="Li Z."/>
            <person name="Jiang Y."/>
        </authorList>
    </citation>
    <scope>NUCLEOTIDE SEQUENCE [LARGE SCALE GENOMIC DNA]</scope>
    <source>
        <strain evidence="2 3">HSW-8</strain>
    </source>
</reference>
<dbReference type="EMBL" id="JBEPIJ010000007">
    <property type="protein sequence ID" value="MES0873999.1"/>
    <property type="molecule type" value="Genomic_DNA"/>
</dbReference>
<keyword evidence="3" id="KW-1185">Reference proteome</keyword>
<dbReference type="Proteomes" id="UP001465331">
    <property type="component" value="Unassembled WGS sequence"/>
</dbReference>
<gene>
    <name evidence="2" type="ORF">ABSH63_08290</name>
</gene>
<accession>A0ABV2ABY5</accession>
<evidence type="ECO:0000313" key="3">
    <source>
        <dbReference type="Proteomes" id="UP001465331"/>
    </source>
</evidence>
<dbReference type="Pfam" id="PF06980">
    <property type="entry name" value="DUF1302"/>
    <property type="match status" value="1"/>
</dbReference>
<feature type="region of interest" description="Disordered" evidence="1">
    <location>
        <begin position="133"/>
        <end position="153"/>
    </location>
</feature>
<proteinExistence type="predicted"/>
<name>A0ABV2ABY5_9GAMM</name>
<protein>
    <submittedName>
        <fullName evidence="2">DUF1302 family protein</fullName>
    </submittedName>
</protein>
<organism evidence="2 3">
    <name type="scientific">Sinimarinibacterium thermocellulolyticum</name>
    <dbReference type="NCBI Taxonomy" id="3170016"/>
    <lineage>
        <taxon>Bacteria</taxon>
        <taxon>Pseudomonadati</taxon>
        <taxon>Pseudomonadota</taxon>
        <taxon>Gammaproteobacteria</taxon>
        <taxon>Nevskiales</taxon>
        <taxon>Nevskiaceae</taxon>
        <taxon>Sinimarinibacterium</taxon>
    </lineage>
</organism>
<feature type="compositionally biased region" description="Polar residues" evidence="1">
    <location>
        <begin position="138"/>
        <end position="150"/>
    </location>
</feature>
<sequence length="646" mass="69674">MAHTDRDGIGCVHALLSAAICIVGSVGASGTAQAGSTSLFGVDTQYQLQAAYSLAVRLKDPHDGIIDTPPSPEIPIPDYIKFPESNNYDDGDRNFDGGSIVNNRLTLLGELQFSKGDYGVLLSGDAFYDDAYRRSNDNRSPSTINRTNGDPNAPFEGHVNAFSDSARHFAGRRARLLDAYAYGSWYIGDEGMLNLRVGRHIAAWGESLFFSGVALAQVPADATKATVPGADVKSILLPVNQVSMQFALNYEWTLLAQYKLEFKPVELNPVGEYFSVSDVVGPGAQFIWGIENPLYLANLSDINVLSDDVPEALALVLDLLAPDLPAQGLTHLLGTVFDLLDGVLPDVNLPLDEIEQPNTPQYINVVRGADITPSDHGQWGVGVKWQATPSTTLGFYQLRYHNTTPAPVQNYGYATLLGGLNGAPVLLTTEALGLQVPVTYNVRYFDGIDLSAISFSTTLFGANIGGEAIYRNGVDVLVDVDGGLLGPVPTPTRAEVMQGLLSGLYTVGPTMFWDSATVVGELGYIHVEDVDEACGPTSCSTDLSFTRDAWGYSFLFLFDYKNVLNGWDMLIPVAYSGIGSGHSSLLSGLGSLMGEGDRRLSVGVNFTYLQRLQLGASLNYFLGSPHFESRPYADRDYAAVTVKYSF</sequence>
<comment type="caution">
    <text evidence="2">The sequence shown here is derived from an EMBL/GenBank/DDBJ whole genome shotgun (WGS) entry which is preliminary data.</text>
</comment>